<keyword evidence="1" id="KW-1133">Transmembrane helix</keyword>
<reference evidence="2 3" key="1">
    <citation type="journal article" date="2016" name="Nat. Commun.">
        <title>Thousands of microbial genomes shed light on interconnected biogeochemical processes in an aquifer system.</title>
        <authorList>
            <person name="Anantharaman K."/>
            <person name="Brown C.T."/>
            <person name="Hug L.A."/>
            <person name="Sharon I."/>
            <person name="Castelle C.J."/>
            <person name="Probst A.J."/>
            <person name="Thomas B.C."/>
            <person name="Singh A."/>
            <person name="Wilkins M.J."/>
            <person name="Karaoz U."/>
            <person name="Brodie E.L."/>
            <person name="Williams K.H."/>
            <person name="Hubbard S.S."/>
            <person name="Banfield J.F."/>
        </authorList>
    </citation>
    <scope>NUCLEOTIDE SEQUENCE [LARGE SCALE GENOMIC DNA]</scope>
</reference>
<evidence type="ECO:0000256" key="1">
    <source>
        <dbReference type="SAM" id="Phobius"/>
    </source>
</evidence>
<accession>A0A1F5Z7E0</accession>
<feature type="transmembrane region" description="Helical" evidence="1">
    <location>
        <begin position="43"/>
        <end position="69"/>
    </location>
</feature>
<keyword evidence="1" id="KW-0472">Membrane</keyword>
<feature type="transmembrane region" description="Helical" evidence="1">
    <location>
        <begin position="101"/>
        <end position="120"/>
    </location>
</feature>
<feature type="transmembrane region" description="Helical" evidence="1">
    <location>
        <begin position="132"/>
        <end position="150"/>
    </location>
</feature>
<dbReference type="Proteomes" id="UP000177354">
    <property type="component" value="Unassembled WGS sequence"/>
</dbReference>
<dbReference type="AlphaFoldDB" id="A0A1F5Z7E0"/>
<protein>
    <submittedName>
        <fullName evidence="2">Uncharacterized protein</fullName>
    </submittedName>
</protein>
<feature type="transmembrane region" description="Helical" evidence="1">
    <location>
        <begin position="7"/>
        <end position="28"/>
    </location>
</feature>
<feature type="transmembrane region" description="Helical" evidence="1">
    <location>
        <begin position="76"/>
        <end position="95"/>
    </location>
</feature>
<keyword evidence="1" id="KW-0812">Transmembrane</keyword>
<comment type="caution">
    <text evidence="2">The sequence shown here is derived from an EMBL/GenBank/DDBJ whole genome shotgun (WGS) entry which is preliminary data.</text>
</comment>
<organism evidence="2 3">
    <name type="scientific">Candidatus Gottesmanbacteria bacterium RIFCSPHIGHO2_01_FULL_40_15</name>
    <dbReference type="NCBI Taxonomy" id="1798376"/>
    <lineage>
        <taxon>Bacteria</taxon>
        <taxon>Candidatus Gottesmaniibacteriota</taxon>
    </lineage>
</organism>
<dbReference type="EMBL" id="MFJF01000005">
    <property type="protein sequence ID" value="OGG08224.1"/>
    <property type="molecule type" value="Genomic_DNA"/>
</dbReference>
<evidence type="ECO:0000313" key="2">
    <source>
        <dbReference type="EMBL" id="OGG08224.1"/>
    </source>
</evidence>
<gene>
    <name evidence="2" type="ORF">A2777_02460</name>
</gene>
<sequence>MKKSGQFLELIGISFISGLLVYGVWSWLSSLDWSGGMDLGPNIFTFIPFLFILYILPIVGALPSIWLVTNHFGHKFHIIFCSILLIFINSFGLLIERPVLFLLLYPVVFVGHALVFDYLIPPIPHVRYGLRAFGTWAVILLILVLLETILGN</sequence>
<name>A0A1F5Z7E0_9BACT</name>
<proteinExistence type="predicted"/>
<evidence type="ECO:0000313" key="3">
    <source>
        <dbReference type="Proteomes" id="UP000177354"/>
    </source>
</evidence>